<dbReference type="InterPro" id="IPR011251">
    <property type="entry name" value="Luciferase-like_dom"/>
</dbReference>
<keyword evidence="4 6" id="KW-0503">Monooxygenase</keyword>
<sequence>MDLKFAVGLPTVGEFGDVRTLTDLAVSAERHGWDGVQLWDHLLSDEPGWPVASPTVAAAAIAARTSRIRIILTVVLPRRQVQEVAQDTAAIHALSGGRLTVLATIGAFDKEYTDFGLDPDLRTRGKALDDRLDTLKRLWAEWGVDDIPIWCGGRWPRRVGLRRAARFDGVLATFEGHHTRNSPVEEVAAATSFVRGLAGQRFEVAAEGATEAASAREHITPYADAGLTWWVEALGWWRDDSAARIEEGPLA</sequence>
<dbReference type="GO" id="GO:0016705">
    <property type="term" value="F:oxidoreductase activity, acting on paired donors, with incorporation or reduction of molecular oxygen"/>
    <property type="evidence" value="ECO:0007669"/>
    <property type="project" value="InterPro"/>
</dbReference>
<dbReference type="EMBL" id="FNQB01000003">
    <property type="protein sequence ID" value="SDZ43348.1"/>
    <property type="molecule type" value="Genomic_DNA"/>
</dbReference>
<dbReference type="Gene3D" id="3.20.20.30">
    <property type="entry name" value="Luciferase-like domain"/>
    <property type="match status" value="1"/>
</dbReference>
<evidence type="ECO:0000256" key="1">
    <source>
        <dbReference type="ARBA" id="ARBA00022630"/>
    </source>
</evidence>
<evidence type="ECO:0000313" key="6">
    <source>
        <dbReference type="EMBL" id="SDZ43348.1"/>
    </source>
</evidence>
<protein>
    <submittedName>
        <fullName evidence="6">Flavin-dependent oxidoreductase, luciferase family (Includes alkanesulfonate monooxygenase SsuD and methylene tetrahydromethanopterin reductase)</fullName>
    </submittedName>
</protein>
<dbReference type="GO" id="GO:0004497">
    <property type="term" value="F:monooxygenase activity"/>
    <property type="evidence" value="ECO:0007669"/>
    <property type="project" value="UniProtKB-KW"/>
</dbReference>
<dbReference type="STRING" id="137265.SAMN05421684_4979"/>
<dbReference type="OrthoDB" id="5175259at2"/>
<accession>A0A1H3T0E5</accession>
<dbReference type="PANTHER" id="PTHR30011:SF16">
    <property type="entry name" value="C2H2 FINGER DOMAIN TRANSCRIPTION FACTOR (EUROFUNG)-RELATED"/>
    <property type="match status" value="1"/>
</dbReference>
<evidence type="ECO:0000313" key="7">
    <source>
        <dbReference type="Proteomes" id="UP000199632"/>
    </source>
</evidence>
<proteinExistence type="predicted"/>
<dbReference type="PANTHER" id="PTHR30011">
    <property type="entry name" value="ALKANESULFONATE MONOOXYGENASE-RELATED"/>
    <property type="match status" value="1"/>
</dbReference>
<evidence type="ECO:0000256" key="3">
    <source>
        <dbReference type="ARBA" id="ARBA00023002"/>
    </source>
</evidence>
<organism evidence="6 7">
    <name type="scientific">Asanoa ishikariensis</name>
    <dbReference type="NCBI Taxonomy" id="137265"/>
    <lineage>
        <taxon>Bacteria</taxon>
        <taxon>Bacillati</taxon>
        <taxon>Actinomycetota</taxon>
        <taxon>Actinomycetes</taxon>
        <taxon>Micromonosporales</taxon>
        <taxon>Micromonosporaceae</taxon>
        <taxon>Asanoa</taxon>
    </lineage>
</organism>
<keyword evidence="1" id="KW-0285">Flavoprotein</keyword>
<evidence type="ECO:0000256" key="4">
    <source>
        <dbReference type="ARBA" id="ARBA00023033"/>
    </source>
</evidence>
<dbReference type="InterPro" id="IPR036661">
    <property type="entry name" value="Luciferase-like_sf"/>
</dbReference>
<reference evidence="7" key="1">
    <citation type="submission" date="2016-10" db="EMBL/GenBank/DDBJ databases">
        <authorList>
            <person name="Varghese N."/>
            <person name="Submissions S."/>
        </authorList>
    </citation>
    <scope>NUCLEOTIDE SEQUENCE [LARGE SCALE GENOMIC DNA]</scope>
    <source>
        <strain evidence="7">DSM 44718</strain>
    </source>
</reference>
<keyword evidence="2" id="KW-0288">FMN</keyword>
<evidence type="ECO:0000256" key="2">
    <source>
        <dbReference type="ARBA" id="ARBA00022643"/>
    </source>
</evidence>
<dbReference type="Proteomes" id="UP000199632">
    <property type="component" value="Unassembled WGS sequence"/>
</dbReference>
<name>A0A1H3T0E5_9ACTN</name>
<dbReference type="InterPro" id="IPR051260">
    <property type="entry name" value="Diverse_substr_monoxygenases"/>
</dbReference>
<feature type="domain" description="Luciferase-like" evidence="5">
    <location>
        <begin position="16"/>
        <end position="163"/>
    </location>
</feature>
<dbReference type="SUPFAM" id="SSF51679">
    <property type="entry name" value="Bacterial luciferase-like"/>
    <property type="match status" value="1"/>
</dbReference>
<dbReference type="Pfam" id="PF00296">
    <property type="entry name" value="Bac_luciferase"/>
    <property type="match status" value="1"/>
</dbReference>
<gene>
    <name evidence="6" type="ORF">SAMN05421684_4979</name>
</gene>
<evidence type="ECO:0000259" key="5">
    <source>
        <dbReference type="Pfam" id="PF00296"/>
    </source>
</evidence>
<dbReference type="RefSeq" id="WP_090797993.1">
    <property type="nucleotide sequence ID" value="NZ_BOND01000004.1"/>
</dbReference>
<keyword evidence="3" id="KW-0560">Oxidoreductase</keyword>
<dbReference type="AlphaFoldDB" id="A0A1H3T0E5"/>
<keyword evidence="7" id="KW-1185">Reference proteome</keyword>